<gene>
    <name evidence="2" type="ORF">UFOPK2312_00640</name>
</gene>
<name>A0A6J6MH22_9ZZZZ</name>
<protein>
    <submittedName>
        <fullName evidence="2">Unannotated protein</fullName>
    </submittedName>
</protein>
<dbReference type="PANTHER" id="PTHR36933">
    <property type="entry name" value="SLL0788 PROTEIN"/>
    <property type="match status" value="1"/>
</dbReference>
<evidence type="ECO:0000259" key="1">
    <source>
        <dbReference type="Pfam" id="PF03713"/>
    </source>
</evidence>
<dbReference type="AlphaFoldDB" id="A0A6J6MH22"/>
<proteinExistence type="predicted"/>
<evidence type="ECO:0000313" key="2">
    <source>
        <dbReference type="EMBL" id="CAB4672398.1"/>
    </source>
</evidence>
<dbReference type="InterPro" id="IPR012347">
    <property type="entry name" value="Ferritin-like"/>
</dbReference>
<reference evidence="2" key="1">
    <citation type="submission" date="2020-05" db="EMBL/GenBank/DDBJ databases">
        <authorList>
            <person name="Chiriac C."/>
            <person name="Salcher M."/>
            <person name="Ghai R."/>
            <person name="Kavagutti S V."/>
        </authorList>
    </citation>
    <scope>NUCLEOTIDE SEQUENCE</scope>
</reference>
<feature type="domain" description="DUF305" evidence="1">
    <location>
        <begin position="20"/>
        <end position="159"/>
    </location>
</feature>
<accession>A0A6J6MH22</accession>
<dbReference type="Gene3D" id="1.20.1260.10">
    <property type="match status" value="1"/>
</dbReference>
<dbReference type="InterPro" id="IPR005183">
    <property type="entry name" value="DUF305_CopM-like"/>
</dbReference>
<sequence>MGMHSDDDQSSAANNFQGSDVMFAQMMIPHHEQAVQISDLALKISKNAEVLKLAAEIKDAQSPEILQMTSWLNQANAALEMGHSMGMGGMLSDSEIKTLESATGKNFDILFLNGMIAHHEGAIHMALMIKDSANTDVKALGKSITKSQAAQILVMKEMLKNL</sequence>
<organism evidence="2">
    <name type="scientific">freshwater metagenome</name>
    <dbReference type="NCBI Taxonomy" id="449393"/>
    <lineage>
        <taxon>unclassified sequences</taxon>
        <taxon>metagenomes</taxon>
        <taxon>ecological metagenomes</taxon>
    </lineage>
</organism>
<dbReference type="Pfam" id="PF03713">
    <property type="entry name" value="DUF305"/>
    <property type="match status" value="1"/>
</dbReference>
<dbReference type="EMBL" id="CAEZWY010000060">
    <property type="protein sequence ID" value="CAB4672398.1"/>
    <property type="molecule type" value="Genomic_DNA"/>
</dbReference>
<dbReference type="PANTHER" id="PTHR36933:SF1">
    <property type="entry name" value="SLL0788 PROTEIN"/>
    <property type="match status" value="1"/>
</dbReference>